<evidence type="ECO:0008006" key="3">
    <source>
        <dbReference type="Google" id="ProtNLM"/>
    </source>
</evidence>
<sequence>MKSSVGELPGLVVIMVVQRRDSQAYVRNKMVACEELPLPQHLDEWRILDAIRLEKDVDGVHPLNIGNLAIHGREPLCIPCTPKGCVELLLRSDVEIVGKKAVVIGSNVGLPTTLLECLI</sequence>
<comment type="caution">
    <text evidence="1">The sequence shown here is derived from an EMBL/GenBank/DDBJ whole genome shotgun (WGS) entry which is preliminary data.</text>
</comment>
<evidence type="ECO:0000313" key="1">
    <source>
        <dbReference type="EMBL" id="KAL3522561.1"/>
    </source>
</evidence>
<dbReference type="AlphaFoldDB" id="A0ABD2ZT23"/>
<reference evidence="1 2" key="1">
    <citation type="submission" date="2024-11" db="EMBL/GenBank/DDBJ databases">
        <title>A near-complete genome assembly of Cinchona calisaya.</title>
        <authorList>
            <person name="Lian D.C."/>
            <person name="Zhao X.W."/>
            <person name="Wei L."/>
        </authorList>
    </citation>
    <scope>NUCLEOTIDE SEQUENCE [LARGE SCALE GENOMIC DNA]</scope>
    <source>
        <tissue evidence="1">Nenye</tissue>
    </source>
</reference>
<gene>
    <name evidence="1" type="ORF">ACH5RR_015395</name>
</gene>
<dbReference type="EMBL" id="JBJUIK010000007">
    <property type="protein sequence ID" value="KAL3522561.1"/>
    <property type="molecule type" value="Genomic_DNA"/>
</dbReference>
<dbReference type="InterPro" id="IPR036291">
    <property type="entry name" value="NAD(P)-bd_dom_sf"/>
</dbReference>
<dbReference type="SUPFAM" id="SSF53223">
    <property type="entry name" value="Aminoacid dehydrogenase-like, N-terminal domain"/>
    <property type="match status" value="1"/>
</dbReference>
<dbReference type="InterPro" id="IPR046346">
    <property type="entry name" value="Aminoacid_DH-like_N_sf"/>
</dbReference>
<accession>A0ABD2ZT23</accession>
<dbReference type="SUPFAM" id="SSF51735">
    <property type="entry name" value="NAD(P)-binding Rossmann-fold domains"/>
    <property type="match status" value="1"/>
</dbReference>
<dbReference type="Proteomes" id="UP001630127">
    <property type="component" value="Unassembled WGS sequence"/>
</dbReference>
<proteinExistence type="predicted"/>
<dbReference type="Gene3D" id="3.40.50.10860">
    <property type="entry name" value="Leucine Dehydrogenase, chain A, domain 1"/>
    <property type="match status" value="1"/>
</dbReference>
<dbReference type="PANTHER" id="PTHR48099:SF10">
    <property type="entry name" value="BIFUNCTIONAL PROTEIN FOLD 1, MITOCHONDRIAL"/>
    <property type="match status" value="1"/>
</dbReference>
<organism evidence="1 2">
    <name type="scientific">Cinchona calisaya</name>
    <dbReference type="NCBI Taxonomy" id="153742"/>
    <lineage>
        <taxon>Eukaryota</taxon>
        <taxon>Viridiplantae</taxon>
        <taxon>Streptophyta</taxon>
        <taxon>Embryophyta</taxon>
        <taxon>Tracheophyta</taxon>
        <taxon>Spermatophyta</taxon>
        <taxon>Magnoliopsida</taxon>
        <taxon>eudicotyledons</taxon>
        <taxon>Gunneridae</taxon>
        <taxon>Pentapetalae</taxon>
        <taxon>asterids</taxon>
        <taxon>lamiids</taxon>
        <taxon>Gentianales</taxon>
        <taxon>Rubiaceae</taxon>
        <taxon>Cinchonoideae</taxon>
        <taxon>Cinchoneae</taxon>
        <taxon>Cinchona</taxon>
    </lineage>
</organism>
<name>A0ABD2ZT23_9GENT</name>
<dbReference type="PANTHER" id="PTHR48099">
    <property type="entry name" value="C-1-TETRAHYDROFOLATE SYNTHASE, CYTOPLASMIC-RELATED"/>
    <property type="match status" value="1"/>
</dbReference>
<keyword evidence="2" id="KW-1185">Reference proteome</keyword>
<dbReference type="Gene3D" id="3.40.50.720">
    <property type="entry name" value="NAD(P)-binding Rossmann-like Domain"/>
    <property type="match status" value="1"/>
</dbReference>
<protein>
    <recommendedName>
        <fullName evidence="3">Tetrahydrofolate dehydrogenase/cyclohydrolase NAD(P)-binding domain-containing protein</fullName>
    </recommendedName>
</protein>
<evidence type="ECO:0000313" key="2">
    <source>
        <dbReference type="Proteomes" id="UP001630127"/>
    </source>
</evidence>